<evidence type="ECO:0000256" key="1">
    <source>
        <dbReference type="SAM" id="MobiDB-lite"/>
    </source>
</evidence>
<evidence type="ECO:0000313" key="3">
    <source>
        <dbReference type="Proteomes" id="UP000055045"/>
    </source>
</evidence>
<gene>
    <name evidence="2" type="ORF">ACN42_g9674</name>
</gene>
<keyword evidence="3" id="KW-1185">Reference proteome</keyword>
<reference evidence="2 3" key="1">
    <citation type="submission" date="2015-10" db="EMBL/GenBank/DDBJ databases">
        <title>Genome sequencing of Penicillium freii.</title>
        <authorList>
            <person name="Nguyen H.D."/>
            <person name="Visagie C.M."/>
            <person name="Seifert K.A."/>
        </authorList>
    </citation>
    <scope>NUCLEOTIDE SEQUENCE [LARGE SCALE GENOMIC DNA]</scope>
    <source>
        <strain evidence="2 3">DAOM 242723</strain>
    </source>
</reference>
<evidence type="ECO:0000313" key="2">
    <source>
        <dbReference type="EMBL" id="KUM57516.1"/>
    </source>
</evidence>
<sequence>MNGMDIIDGSGTIDPANLSNSVSVALPAHSPAIASPRGVKRSRTPDHMGNGHVERDQDDALASCLKNKVAASAAVPQRHLGQVLMNMPSQTHLFKLLKCKHVHYRKPPPGRHLLYHRTARAHQQKRWSKRSLL</sequence>
<dbReference type="Proteomes" id="UP000055045">
    <property type="component" value="Unassembled WGS sequence"/>
</dbReference>
<feature type="region of interest" description="Disordered" evidence="1">
    <location>
        <begin position="31"/>
        <end position="54"/>
    </location>
</feature>
<dbReference type="AlphaFoldDB" id="A0A124GQA6"/>
<name>A0A124GQA6_PENFR</name>
<dbReference type="STRING" id="48697.A0A124GQA6"/>
<comment type="caution">
    <text evidence="2">The sequence shown here is derived from an EMBL/GenBank/DDBJ whole genome shotgun (WGS) entry which is preliminary data.</text>
</comment>
<proteinExistence type="predicted"/>
<accession>A0A124GQA6</accession>
<protein>
    <submittedName>
        <fullName evidence="2">Uncharacterized protein</fullName>
    </submittedName>
</protein>
<dbReference type="EMBL" id="LLXE01000358">
    <property type="protein sequence ID" value="KUM57516.1"/>
    <property type="molecule type" value="Genomic_DNA"/>
</dbReference>
<organism evidence="2 3">
    <name type="scientific">Penicillium freii</name>
    <dbReference type="NCBI Taxonomy" id="48697"/>
    <lineage>
        <taxon>Eukaryota</taxon>
        <taxon>Fungi</taxon>
        <taxon>Dikarya</taxon>
        <taxon>Ascomycota</taxon>
        <taxon>Pezizomycotina</taxon>
        <taxon>Eurotiomycetes</taxon>
        <taxon>Eurotiomycetidae</taxon>
        <taxon>Eurotiales</taxon>
        <taxon>Aspergillaceae</taxon>
        <taxon>Penicillium</taxon>
    </lineage>
</organism>